<dbReference type="InterPro" id="IPR013783">
    <property type="entry name" value="Ig-like_fold"/>
</dbReference>
<dbReference type="InterPro" id="IPR044143">
    <property type="entry name" value="GlgB_N_E_set_prok"/>
</dbReference>
<name>A0ABR5PQN6_9LACO</name>
<dbReference type="InterPro" id="IPR014756">
    <property type="entry name" value="Ig_E-set"/>
</dbReference>
<dbReference type="SUPFAM" id="SSF81296">
    <property type="entry name" value="E set domains"/>
    <property type="match status" value="1"/>
</dbReference>
<dbReference type="Gene3D" id="3.20.20.80">
    <property type="entry name" value="Glycosidases"/>
    <property type="match status" value="1"/>
</dbReference>
<dbReference type="Proteomes" id="UP000051735">
    <property type="component" value="Unassembled WGS sequence"/>
</dbReference>
<dbReference type="Gene3D" id="2.60.40.10">
    <property type="entry name" value="Immunoglobulins"/>
    <property type="match status" value="1"/>
</dbReference>
<comment type="function">
    <text evidence="1">Catalyzes the formation of the alpha-1,6-glucosidic linkages in glycogen by scission of a 1,4-alpha-linked oligosaccharide from growing alpha-1,4-glucan chains and the subsequent attachment of the oligosaccharide to the alpha-1,6 position.</text>
</comment>
<evidence type="ECO:0000313" key="4">
    <source>
        <dbReference type="EMBL" id="KRM32321.1"/>
    </source>
</evidence>
<reference evidence="4 5" key="1">
    <citation type="journal article" date="2015" name="Genome Announc.">
        <title>Expanding the biotechnology potential of lactobacilli through comparative genomics of 213 strains and associated genera.</title>
        <authorList>
            <person name="Sun Z."/>
            <person name="Harris H.M."/>
            <person name="McCann A."/>
            <person name="Guo C."/>
            <person name="Argimon S."/>
            <person name="Zhang W."/>
            <person name="Yang X."/>
            <person name="Jeffery I.B."/>
            <person name="Cooney J.C."/>
            <person name="Kagawa T.F."/>
            <person name="Liu W."/>
            <person name="Song Y."/>
            <person name="Salvetti E."/>
            <person name="Wrobel A."/>
            <person name="Rasinkangas P."/>
            <person name="Parkhill J."/>
            <person name="Rea M.C."/>
            <person name="O'Sullivan O."/>
            <person name="Ritari J."/>
            <person name="Douillard F.P."/>
            <person name="Paul Ross R."/>
            <person name="Yang R."/>
            <person name="Briner A.E."/>
            <person name="Felis G.E."/>
            <person name="de Vos W.M."/>
            <person name="Barrangou R."/>
            <person name="Klaenhammer T.R."/>
            <person name="Caufield P.W."/>
            <person name="Cui Y."/>
            <person name="Zhang H."/>
            <person name="O'Toole P.W."/>
        </authorList>
    </citation>
    <scope>NUCLEOTIDE SEQUENCE [LARGE SCALE GENOMIC DNA]</scope>
    <source>
        <strain evidence="4 5">DSM 6629</strain>
    </source>
</reference>
<dbReference type="InterPro" id="IPR004193">
    <property type="entry name" value="Glyco_hydro_13_N"/>
</dbReference>
<evidence type="ECO:0000256" key="1">
    <source>
        <dbReference type="ARBA" id="ARBA00002953"/>
    </source>
</evidence>
<dbReference type="Pfam" id="PF00128">
    <property type="entry name" value="Alpha-amylase"/>
    <property type="match status" value="1"/>
</dbReference>
<dbReference type="InterPro" id="IPR006047">
    <property type="entry name" value="GH13_cat_dom"/>
</dbReference>
<dbReference type="EMBL" id="AZGN01000047">
    <property type="protein sequence ID" value="KRM32321.1"/>
    <property type="molecule type" value="Genomic_DNA"/>
</dbReference>
<dbReference type="PANTHER" id="PTHR43651:SF3">
    <property type="entry name" value="1,4-ALPHA-GLUCAN-BRANCHING ENZYME"/>
    <property type="match status" value="1"/>
</dbReference>
<protein>
    <submittedName>
        <fullName evidence="4">Glycogen branching enzyme</fullName>
    </submittedName>
</protein>
<gene>
    <name evidence="4" type="ORF">FC44_GL001741</name>
</gene>
<feature type="domain" description="Glycosyl hydrolase family 13 catalytic" evidence="2">
    <location>
        <begin position="166"/>
        <end position="274"/>
    </location>
</feature>
<evidence type="ECO:0000259" key="3">
    <source>
        <dbReference type="Pfam" id="PF02922"/>
    </source>
</evidence>
<proteinExistence type="predicted"/>
<dbReference type="CDD" id="cd02855">
    <property type="entry name" value="E_set_GBE_prok_N"/>
    <property type="match status" value="1"/>
</dbReference>
<comment type="caution">
    <text evidence="4">The sequence shown here is derived from an EMBL/GenBank/DDBJ whole genome shotgun (WGS) entry which is preliminary data.</text>
</comment>
<accession>A0ABR5PQN6</accession>
<evidence type="ECO:0000259" key="2">
    <source>
        <dbReference type="Pfam" id="PF00128"/>
    </source>
</evidence>
<dbReference type="Pfam" id="PF02922">
    <property type="entry name" value="CBM_48"/>
    <property type="match status" value="1"/>
</dbReference>
<dbReference type="PANTHER" id="PTHR43651">
    <property type="entry name" value="1,4-ALPHA-GLUCAN-BRANCHING ENZYME"/>
    <property type="match status" value="1"/>
</dbReference>
<keyword evidence="5" id="KW-1185">Reference proteome</keyword>
<evidence type="ECO:0000313" key="5">
    <source>
        <dbReference type="Proteomes" id="UP000051735"/>
    </source>
</evidence>
<feature type="domain" description="Glycoside hydrolase family 13 N-terminal" evidence="3">
    <location>
        <begin position="27"/>
        <end position="103"/>
    </location>
</feature>
<dbReference type="InterPro" id="IPR017853">
    <property type="entry name" value="GH"/>
</dbReference>
<dbReference type="SUPFAM" id="SSF51445">
    <property type="entry name" value="(Trans)glycosidases"/>
    <property type="match status" value="2"/>
</dbReference>
<sequence length="290" mass="33471">MEMKNGNVEQRLENFVSGKEFYLQDILGCHFEEGNYTFRVWAPSAQQVWLVGDFNSWQKTMPMVKDKYGVWSIRSELPQNNQFYKYLVKQNNGEEIMKIDPMATRFEARPGDAAVIGDLRKKRWHDGSWLGRNKRSNWFARPINIYEVHPSSWKTHPDSSPYTLKDLKRELIPYVKKYGFNGVMNYPARNFVVSLLTKDDQIKAEDKFSQLVENYPSAFLKNCLNNIGTHDTERIKTVLHGNENLVAIAFGLLMMLPGVPCIYYGDEAGLIGKKTLIIAASFHGDVRVNF</sequence>
<organism evidence="4 5">
    <name type="scientific">Lactobacillus intestinalis DSM 6629</name>
    <dbReference type="NCBI Taxonomy" id="1423761"/>
    <lineage>
        <taxon>Bacteria</taxon>
        <taxon>Bacillati</taxon>
        <taxon>Bacillota</taxon>
        <taxon>Bacilli</taxon>
        <taxon>Lactobacillales</taxon>
        <taxon>Lactobacillaceae</taxon>
        <taxon>Lactobacillus</taxon>
    </lineage>
</organism>